<dbReference type="Proteomes" id="UP001454036">
    <property type="component" value="Unassembled WGS sequence"/>
</dbReference>
<proteinExistence type="predicted"/>
<comment type="caution">
    <text evidence="2">The sequence shown here is derived from an EMBL/GenBank/DDBJ whole genome shotgun (WGS) entry which is preliminary data.</text>
</comment>
<dbReference type="InterPro" id="IPR021109">
    <property type="entry name" value="Peptidase_aspartic_dom_sf"/>
</dbReference>
<evidence type="ECO:0000313" key="2">
    <source>
        <dbReference type="EMBL" id="GAA0166855.1"/>
    </source>
</evidence>
<gene>
    <name evidence="2" type="ORF">LIER_21919</name>
</gene>
<evidence type="ECO:0000313" key="3">
    <source>
        <dbReference type="Proteomes" id="UP001454036"/>
    </source>
</evidence>
<feature type="compositionally biased region" description="Basic and acidic residues" evidence="1">
    <location>
        <begin position="153"/>
        <end position="168"/>
    </location>
</feature>
<keyword evidence="3" id="KW-1185">Reference proteome</keyword>
<feature type="region of interest" description="Disordered" evidence="1">
    <location>
        <begin position="126"/>
        <end position="168"/>
    </location>
</feature>
<protein>
    <submittedName>
        <fullName evidence="2">Uncharacterized protein</fullName>
    </submittedName>
</protein>
<accession>A0AAV3QS46</accession>
<organism evidence="2 3">
    <name type="scientific">Lithospermum erythrorhizon</name>
    <name type="common">Purple gromwell</name>
    <name type="synonym">Lithospermum officinale var. erythrorhizon</name>
    <dbReference type="NCBI Taxonomy" id="34254"/>
    <lineage>
        <taxon>Eukaryota</taxon>
        <taxon>Viridiplantae</taxon>
        <taxon>Streptophyta</taxon>
        <taxon>Embryophyta</taxon>
        <taxon>Tracheophyta</taxon>
        <taxon>Spermatophyta</taxon>
        <taxon>Magnoliopsida</taxon>
        <taxon>eudicotyledons</taxon>
        <taxon>Gunneridae</taxon>
        <taxon>Pentapetalae</taxon>
        <taxon>asterids</taxon>
        <taxon>lamiids</taxon>
        <taxon>Boraginales</taxon>
        <taxon>Boraginaceae</taxon>
        <taxon>Boraginoideae</taxon>
        <taxon>Lithospermeae</taxon>
        <taxon>Lithospermum</taxon>
    </lineage>
</organism>
<evidence type="ECO:0000256" key="1">
    <source>
        <dbReference type="SAM" id="MobiDB-lite"/>
    </source>
</evidence>
<dbReference type="SUPFAM" id="SSF50630">
    <property type="entry name" value="Acid proteases"/>
    <property type="match status" value="1"/>
</dbReference>
<dbReference type="AlphaFoldDB" id="A0AAV3QS46"/>
<dbReference type="PANTHER" id="PTHR33240">
    <property type="entry name" value="OS08G0508500 PROTEIN"/>
    <property type="match status" value="1"/>
</dbReference>
<dbReference type="PANTHER" id="PTHR33240:SF15">
    <property type="entry name" value="GAG-PRO-LIKE PROTEIN"/>
    <property type="match status" value="1"/>
</dbReference>
<name>A0AAV3QS46_LITER</name>
<dbReference type="EMBL" id="BAABME010005875">
    <property type="protein sequence ID" value="GAA0166855.1"/>
    <property type="molecule type" value="Genomic_DNA"/>
</dbReference>
<reference evidence="2 3" key="1">
    <citation type="submission" date="2024-01" db="EMBL/GenBank/DDBJ databases">
        <title>The complete chloroplast genome sequence of Lithospermum erythrorhizon: insights into the phylogenetic relationship among Boraginaceae species and the maternal lineages of purple gromwells.</title>
        <authorList>
            <person name="Okada T."/>
            <person name="Watanabe K."/>
        </authorList>
    </citation>
    <scope>NUCLEOTIDE SEQUENCE [LARGE SCALE GENOMIC DNA]</scope>
</reference>
<dbReference type="CDD" id="cd00303">
    <property type="entry name" value="retropepsin_like"/>
    <property type="match status" value="1"/>
</dbReference>
<dbReference type="Gene3D" id="2.40.70.10">
    <property type="entry name" value="Acid Proteases"/>
    <property type="match status" value="1"/>
</dbReference>
<sequence length="231" mass="25857">MLVDTGSLTDIIYFNAFDKLNLPRTIIEPVGTPLTGFTGHSVYPLGVVRLWVTMGKGLTSITFQAQFTEVDIPDSSYSGLIGRSILTTMKAIISPVQLKLKFPTAGGVGEMTRVQKHAHIYYQASVPPVNPGVSNQESRRKRRGDNEVNTMTNKEEDNSPREKESLKKLVSHEEVECIPFDEKEKDKTFRVGTKLDKSHTSQLIELIREFADVFARGTEDMPGVQEEKENL</sequence>